<keyword evidence="2" id="KW-0812">Transmembrane</keyword>
<dbReference type="AlphaFoldDB" id="A0A0E0J4D3"/>
<protein>
    <recommendedName>
        <fullName evidence="3">DUF4220 domain-containing protein</fullName>
    </recommendedName>
</protein>
<dbReference type="InterPro" id="IPR007658">
    <property type="entry name" value="DUF594"/>
</dbReference>
<evidence type="ECO:0000259" key="3">
    <source>
        <dbReference type="Pfam" id="PF13968"/>
    </source>
</evidence>
<feature type="transmembrane region" description="Helical" evidence="2">
    <location>
        <begin position="20"/>
        <end position="42"/>
    </location>
</feature>
<evidence type="ECO:0000256" key="1">
    <source>
        <dbReference type="SAM" id="MobiDB-lite"/>
    </source>
</evidence>
<dbReference type="InterPro" id="IPR025315">
    <property type="entry name" value="DUF4220"/>
</dbReference>
<name>A0A0E0J4D3_ORYNI</name>
<evidence type="ECO:0000313" key="5">
    <source>
        <dbReference type="Proteomes" id="UP000006591"/>
    </source>
</evidence>
<dbReference type="Pfam" id="PF04578">
    <property type="entry name" value="DUF594"/>
    <property type="match status" value="1"/>
</dbReference>
<dbReference type="OMA" id="NSEAHME"/>
<feature type="transmembrane region" description="Helical" evidence="2">
    <location>
        <begin position="368"/>
        <end position="385"/>
    </location>
</feature>
<keyword evidence="2" id="KW-1133">Transmembrane helix</keyword>
<dbReference type="EnsemblPlants" id="ONIVA11G19950.1">
    <property type="protein sequence ID" value="ONIVA11G19950.1"/>
    <property type="gene ID" value="ONIVA11G19950"/>
</dbReference>
<dbReference type="Pfam" id="PF13968">
    <property type="entry name" value="DUF4220"/>
    <property type="match status" value="1"/>
</dbReference>
<feature type="domain" description="DUF4220" evidence="3">
    <location>
        <begin position="61"/>
        <end position="448"/>
    </location>
</feature>
<feature type="transmembrane region" description="Helical" evidence="2">
    <location>
        <begin position="84"/>
        <end position="105"/>
    </location>
</feature>
<dbReference type="Gramene" id="ONIVA11G19950.1">
    <property type="protein sequence ID" value="ONIVA11G19950.1"/>
    <property type="gene ID" value="ONIVA11G19950"/>
</dbReference>
<organism evidence="4">
    <name type="scientific">Oryza nivara</name>
    <name type="common">Indian wild rice</name>
    <name type="synonym">Oryza sativa f. spontanea</name>
    <dbReference type="NCBI Taxonomy" id="4536"/>
    <lineage>
        <taxon>Eukaryota</taxon>
        <taxon>Viridiplantae</taxon>
        <taxon>Streptophyta</taxon>
        <taxon>Embryophyta</taxon>
        <taxon>Tracheophyta</taxon>
        <taxon>Spermatophyta</taxon>
        <taxon>Magnoliopsida</taxon>
        <taxon>Liliopsida</taxon>
        <taxon>Poales</taxon>
        <taxon>Poaceae</taxon>
        <taxon>BOP clade</taxon>
        <taxon>Oryzoideae</taxon>
        <taxon>Oryzeae</taxon>
        <taxon>Oryzinae</taxon>
        <taxon>Oryza</taxon>
    </lineage>
</organism>
<evidence type="ECO:0000313" key="4">
    <source>
        <dbReference type="EnsemblPlants" id="ONIVA11G19950.1"/>
    </source>
</evidence>
<keyword evidence="5" id="KW-1185">Reference proteome</keyword>
<keyword evidence="2" id="KW-0472">Membrane</keyword>
<dbReference type="eggNOG" id="ENOG502QSWW">
    <property type="taxonomic scope" value="Eukaryota"/>
</dbReference>
<dbReference type="HOGENOM" id="CLU_008762_2_0_1"/>
<feature type="region of interest" description="Disordered" evidence="1">
    <location>
        <begin position="756"/>
        <end position="776"/>
    </location>
</feature>
<evidence type="ECO:0000256" key="2">
    <source>
        <dbReference type="SAM" id="Phobius"/>
    </source>
</evidence>
<reference evidence="4" key="2">
    <citation type="submission" date="2018-04" db="EMBL/GenBank/DDBJ databases">
        <title>OnivRS2 (Oryza nivara Reference Sequence Version 2).</title>
        <authorList>
            <person name="Zhang J."/>
            <person name="Kudrna D."/>
            <person name="Lee S."/>
            <person name="Talag J."/>
            <person name="Rajasekar S."/>
            <person name="Welchert J."/>
            <person name="Hsing Y.-I."/>
            <person name="Wing R.A."/>
        </authorList>
    </citation>
    <scope>NUCLEOTIDE SEQUENCE [LARGE SCALE GENOMIC DNA]</scope>
    <source>
        <strain evidence="4">SL10</strain>
    </source>
</reference>
<accession>A0A0E0J4D3</accession>
<dbReference type="STRING" id="4536.A0A0E0J4D3"/>
<proteinExistence type="predicted"/>
<dbReference type="PANTHER" id="PTHR31325">
    <property type="entry name" value="OS01G0798800 PROTEIN-RELATED"/>
    <property type="match status" value="1"/>
</dbReference>
<dbReference type="Proteomes" id="UP000006591">
    <property type="component" value="Chromosome 11"/>
</dbReference>
<reference evidence="4" key="1">
    <citation type="submission" date="2015-04" db="UniProtKB">
        <authorList>
            <consortium name="EnsemblPlants"/>
        </authorList>
    </citation>
    <scope>IDENTIFICATION</scope>
    <source>
        <strain evidence="4">SL10</strain>
    </source>
</reference>
<sequence>MMGPVQWITSLLNEKQFTLVGVELLVVVISGLFVAMFIMNFTRNSSHGGVRRSILNVLDGVSNDMVAYVLGAMTAAGVGNNPLFPVWALVIVSFYSGVVYTCGFMELCRAEMVRLLQSISFPLSSSRSTGSPLKVQLWLIWGLLMLRYLYRLVASFKASRSRWSGFSSSFVPDYMRPDHYRSNLRPEMCNPSTMQGYTYLVYGESKQGSGLVRPQYIRHLNMVNSSLLITLDKIWQCNNGRLLSRSSSRGDNLKDLCLAFALSGLLNCSAVDEPLHSDCVTVTRGLVRSKILARDADRAFAILEMEIAFLNEKLHTLYPMVYCHGLLSLSLNILRSLVTFGAACWLAVDIARAYTPAKGGAMDNRIHGVNVDIIITCVLMLFMILKEIWEMFRYLLSDWTKLLLVCKYVQWADKNSLVEKLIQRCLGRRRCDVGGRWHGVFDQYEFLRSLDYDPTSWNRMHLITLGLLPAKEHGAKLSAAINVPGCTKAAVVRALRSMNLEGGGQLPNEIPALANAAGLMDRFGWACQLPSCSQVILVWHIATSLCEIELAEDRGGVDLGRKIPPGFLSSASSCLTGICRSRQPFLVNESAMDGHLKTDYLVANSLSRYCAYLLISQPGLLPDSLLLPNLIFAAAVRDARQILKRDGDSSLHTRYKQLTQEAEQGILDDDTLRQSGNTVRMGAFLAWNLNLIGNRQLRWKILAEVWAALIIHIAATPNSEAHMERLKSGGEFITFIWALLTHLGIENSGLWSREEATPTVAGAHQSAPQHGTDKAA</sequence>
<feature type="transmembrane region" description="Helical" evidence="2">
    <location>
        <begin position="54"/>
        <end position="78"/>
    </location>
</feature>